<evidence type="ECO:0000313" key="2">
    <source>
        <dbReference type="Proteomes" id="UP000287651"/>
    </source>
</evidence>
<sequence length="134" mass="14551">MLVRLPGERFPVRDVGFSLGRFSQGKVTAFPCSHALLTLALTISAGDDNIFPYRTTSGKWRAIAPLAISPLRSFYGEFRRGRMAVASAIGEFRRGRMVVTSAIDVSKRGRTVIASTIDDFRRGRAMASSPLGAG</sequence>
<protein>
    <submittedName>
        <fullName evidence="1">Uncharacterized protein</fullName>
    </submittedName>
</protein>
<reference evidence="1 2" key="1">
    <citation type="journal article" date="2014" name="Agronomy (Basel)">
        <title>A Draft Genome Sequence for Ensete ventricosum, the Drought-Tolerant Tree Against Hunger.</title>
        <authorList>
            <person name="Harrison J."/>
            <person name="Moore K.A."/>
            <person name="Paszkiewicz K."/>
            <person name="Jones T."/>
            <person name="Grant M."/>
            <person name="Ambacheew D."/>
            <person name="Muzemil S."/>
            <person name="Studholme D.J."/>
        </authorList>
    </citation>
    <scope>NUCLEOTIDE SEQUENCE [LARGE SCALE GENOMIC DNA]</scope>
</reference>
<dbReference type="Proteomes" id="UP000287651">
    <property type="component" value="Unassembled WGS sequence"/>
</dbReference>
<dbReference type="AlphaFoldDB" id="A0A426Y4X1"/>
<comment type="caution">
    <text evidence="1">The sequence shown here is derived from an EMBL/GenBank/DDBJ whole genome shotgun (WGS) entry which is preliminary data.</text>
</comment>
<organism evidence="1 2">
    <name type="scientific">Ensete ventricosum</name>
    <name type="common">Abyssinian banana</name>
    <name type="synonym">Musa ensete</name>
    <dbReference type="NCBI Taxonomy" id="4639"/>
    <lineage>
        <taxon>Eukaryota</taxon>
        <taxon>Viridiplantae</taxon>
        <taxon>Streptophyta</taxon>
        <taxon>Embryophyta</taxon>
        <taxon>Tracheophyta</taxon>
        <taxon>Spermatophyta</taxon>
        <taxon>Magnoliopsida</taxon>
        <taxon>Liliopsida</taxon>
        <taxon>Zingiberales</taxon>
        <taxon>Musaceae</taxon>
        <taxon>Ensete</taxon>
    </lineage>
</organism>
<name>A0A426Y4X1_ENSVE</name>
<accession>A0A426Y4X1</accession>
<dbReference type="EMBL" id="AMZH03014922">
    <property type="protein sequence ID" value="RRT46837.1"/>
    <property type="molecule type" value="Genomic_DNA"/>
</dbReference>
<proteinExistence type="predicted"/>
<evidence type="ECO:0000313" key="1">
    <source>
        <dbReference type="EMBL" id="RRT46837.1"/>
    </source>
</evidence>
<gene>
    <name evidence="1" type="ORF">B296_00024997</name>
</gene>